<dbReference type="Proteomes" id="UP000275078">
    <property type="component" value="Unassembled WGS sequence"/>
</dbReference>
<evidence type="ECO:0000256" key="2">
    <source>
        <dbReference type="ARBA" id="ARBA00023242"/>
    </source>
</evidence>
<protein>
    <submittedName>
        <fullName evidence="5">Uncharacterized protein</fullName>
    </submittedName>
</protein>
<evidence type="ECO:0000256" key="1">
    <source>
        <dbReference type="ARBA" id="ARBA00004123"/>
    </source>
</evidence>
<dbReference type="AlphaFoldDB" id="A0A3N4I678"/>
<keyword evidence="2 3" id="KW-0539">Nucleus</keyword>
<gene>
    <name evidence="5" type="ORF">BJ508DRAFT_308226</name>
</gene>
<dbReference type="SUPFAM" id="SSF47762">
    <property type="entry name" value="PAH2 domain"/>
    <property type="match status" value="1"/>
</dbReference>
<dbReference type="EMBL" id="ML119697">
    <property type="protein sequence ID" value="RPA79610.1"/>
    <property type="molecule type" value="Genomic_DNA"/>
</dbReference>
<feature type="compositionally biased region" description="Low complexity" evidence="4">
    <location>
        <begin position="76"/>
        <end position="89"/>
    </location>
</feature>
<dbReference type="Gene3D" id="1.20.1160.11">
    <property type="entry name" value="Paired amphipathic helix"/>
    <property type="match status" value="1"/>
</dbReference>
<evidence type="ECO:0000313" key="6">
    <source>
        <dbReference type="Proteomes" id="UP000275078"/>
    </source>
</evidence>
<dbReference type="GO" id="GO:0006355">
    <property type="term" value="P:regulation of DNA-templated transcription"/>
    <property type="evidence" value="ECO:0007669"/>
    <property type="project" value="InterPro"/>
</dbReference>
<organism evidence="5 6">
    <name type="scientific">Ascobolus immersus RN42</name>
    <dbReference type="NCBI Taxonomy" id="1160509"/>
    <lineage>
        <taxon>Eukaryota</taxon>
        <taxon>Fungi</taxon>
        <taxon>Dikarya</taxon>
        <taxon>Ascomycota</taxon>
        <taxon>Pezizomycotina</taxon>
        <taxon>Pezizomycetes</taxon>
        <taxon>Pezizales</taxon>
        <taxon>Ascobolaceae</taxon>
        <taxon>Ascobolus</taxon>
    </lineage>
</organism>
<feature type="region of interest" description="Disordered" evidence="4">
    <location>
        <begin position="50"/>
        <end position="97"/>
    </location>
</feature>
<dbReference type="InterPro" id="IPR003822">
    <property type="entry name" value="PAH"/>
</dbReference>
<dbReference type="InterPro" id="IPR036600">
    <property type="entry name" value="PAH_sf"/>
</dbReference>
<keyword evidence="6" id="KW-1185">Reference proteome</keyword>
<name>A0A3N4I678_ASCIM</name>
<dbReference type="PROSITE" id="PS51477">
    <property type="entry name" value="PAH"/>
    <property type="match status" value="1"/>
</dbReference>
<evidence type="ECO:0000256" key="4">
    <source>
        <dbReference type="SAM" id="MobiDB-lite"/>
    </source>
</evidence>
<dbReference type="GO" id="GO:0005634">
    <property type="term" value="C:nucleus"/>
    <property type="evidence" value="ECO:0007669"/>
    <property type="project" value="UniProtKB-SubCell"/>
</dbReference>
<reference evidence="5 6" key="1">
    <citation type="journal article" date="2018" name="Nat. Ecol. Evol.">
        <title>Pezizomycetes genomes reveal the molecular basis of ectomycorrhizal truffle lifestyle.</title>
        <authorList>
            <person name="Murat C."/>
            <person name="Payen T."/>
            <person name="Noel B."/>
            <person name="Kuo A."/>
            <person name="Morin E."/>
            <person name="Chen J."/>
            <person name="Kohler A."/>
            <person name="Krizsan K."/>
            <person name="Balestrini R."/>
            <person name="Da Silva C."/>
            <person name="Montanini B."/>
            <person name="Hainaut M."/>
            <person name="Levati E."/>
            <person name="Barry K.W."/>
            <person name="Belfiori B."/>
            <person name="Cichocki N."/>
            <person name="Clum A."/>
            <person name="Dockter R.B."/>
            <person name="Fauchery L."/>
            <person name="Guy J."/>
            <person name="Iotti M."/>
            <person name="Le Tacon F."/>
            <person name="Lindquist E.A."/>
            <person name="Lipzen A."/>
            <person name="Malagnac F."/>
            <person name="Mello A."/>
            <person name="Molinier V."/>
            <person name="Miyauchi S."/>
            <person name="Poulain J."/>
            <person name="Riccioni C."/>
            <person name="Rubini A."/>
            <person name="Sitrit Y."/>
            <person name="Splivallo R."/>
            <person name="Traeger S."/>
            <person name="Wang M."/>
            <person name="Zifcakova L."/>
            <person name="Wipf D."/>
            <person name="Zambonelli A."/>
            <person name="Paolocci F."/>
            <person name="Nowrousian M."/>
            <person name="Ottonello S."/>
            <person name="Baldrian P."/>
            <person name="Spatafora J.W."/>
            <person name="Henrissat B."/>
            <person name="Nagy L.G."/>
            <person name="Aury J.M."/>
            <person name="Wincker P."/>
            <person name="Grigoriev I.V."/>
            <person name="Bonfante P."/>
            <person name="Martin F.M."/>
        </authorList>
    </citation>
    <scope>NUCLEOTIDE SEQUENCE [LARGE SCALE GENOMIC DNA]</scope>
    <source>
        <strain evidence="5 6">RN42</strain>
    </source>
</reference>
<accession>A0A3N4I678</accession>
<evidence type="ECO:0000256" key="3">
    <source>
        <dbReference type="PROSITE-ProRule" id="PRU00810"/>
    </source>
</evidence>
<evidence type="ECO:0000313" key="5">
    <source>
        <dbReference type="EMBL" id="RPA79610.1"/>
    </source>
</evidence>
<comment type="subcellular location">
    <subcellularLocation>
        <location evidence="1 3">Nucleus</location>
    </subcellularLocation>
</comment>
<dbReference type="Pfam" id="PF02671">
    <property type="entry name" value="PAH"/>
    <property type="match status" value="1"/>
</dbReference>
<proteinExistence type="predicted"/>
<sequence length="217" mass="24398">MPSTSNPNPLPPIQEHSPRLPAHLRPFLEAGLPHNPHLRALKLIIKQTHTKQLRTTQTKHHKPSRVNFPPHHQTNPSIGSSSSPASSMPPRRPPPPTLPEALSYISLVKASLPPSIFRSFVITLHKYREGNIGVTATSVHIASLLANSGHEELLEGFKRFLPRPPNEVRRLRLSRGASEGHWRVELGGEEGRRLRSRVVKMEGGVQKRRRRGRRETC</sequence>
<feature type="compositionally biased region" description="Basic residues" evidence="4">
    <location>
        <begin position="50"/>
        <end position="64"/>
    </location>
</feature>